<evidence type="ECO:0000313" key="8">
    <source>
        <dbReference type="EMBL" id="PRP95176.1"/>
    </source>
</evidence>
<keyword evidence="4" id="KW-0862">Zinc</keyword>
<evidence type="ECO:0000313" key="9">
    <source>
        <dbReference type="Proteomes" id="UP000238823"/>
    </source>
</evidence>
<dbReference type="GO" id="GO:0006508">
    <property type="term" value="P:proteolysis"/>
    <property type="evidence" value="ECO:0007669"/>
    <property type="project" value="InterPro"/>
</dbReference>
<name>A0A2S9XQP5_9BACT</name>
<gene>
    <name evidence="8" type="primary">cpt_1</name>
    <name evidence="8" type="ORF">ENSA7_74900</name>
</gene>
<feature type="active site" description="Proton donor/acceptor" evidence="5">
    <location>
        <position position="429"/>
    </location>
</feature>
<feature type="domain" description="Peptidase M14" evidence="7">
    <location>
        <begin position="145"/>
        <end position="460"/>
    </location>
</feature>
<evidence type="ECO:0000256" key="4">
    <source>
        <dbReference type="ARBA" id="ARBA00022833"/>
    </source>
</evidence>
<evidence type="ECO:0000259" key="7">
    <source>
        <dbReference type="PROSITE" id="PS52035"/>
    </source>
</evidence>
<reference evidence="8 9" key="1">
    <citation type="submission" date="2018-03" db="EMBL/GenBank/DDBJ databases">
        <title>Draft Genome Sequences of the Obligatory Marine Myxobacteria Enhygromyxa salina SWB007.</title>
        <authorList>
            <person name="Poehlein A."/>
            <person name="Moghaddam J.A."/>
            <person name="Harms H."/>
            <person name="Alanjari M."/>
            <person name="Koenig G.M."/>
            <person name="Daniel R."/>
            <person name="Schaeberle T.F."/>
        </authorList>
    </citation>
    <scope>NUCLEOTIDE SEQUENCE [LARGE SCALE GENOMIC DNA]</scope>
    <source>
        <strain evidence="8 9">SWB007</strain>
    </source>
</reference>
<feature type="compositionally biased region" description="Polar residues" evidence="6">
    <location>
        <begin position="270"/>
        <end position="300"/>
    </location>
</feature>
<comment type="similarity">
    <text evidence="2 5">Belongs to the peptidase M14 family.</text>
</comment>
<organism evidence="8 9">
    <name type="scientific">Enhygromyxa salina</name>
    <dbReference type="NCBI Taxonomy" id="215803"/>
    <lineage>
        <taxon>Bacteria</taxon>
        <taxon>Pseudomonadati</taxon>
        <taxon>Myxococcota</taxon>
        <taxon>Polyangia</taxon>
        <taxon>Nannocystales</taxon>
        <taxon>Nannocystaceae</taxon>
        <taxon>Enhygromyxa</taxon>
    </lineage>
</organism>
<dbReference type="InterPro" id="IPR057247">
    <property type="entry name" value="CARBOXYPEPT_ZN_2"/>
</dbReference>
<evidence type="ECO:0000256" key="5">
    <source>
        <dbReference type="PROSITE-ProRule" id="PRU01379"/>
    </source>
</evidence>
<dbReference type="Proteomes" id="UP000238823">
    <property type="component" value="Unassembled WGS sequence"/>
</dbReference>
<dbReference type="PRINTS" id="PR00765">
    <property type="entry name" value="CRBOXYPTASEA"/>
</dbReference>
<dbReference type="EMBL" id="PVNL01000138">
    <property type="protein sequence ID" value="PRP95176.1"/>
    <property type="molecule type" value="Genomic_DNA"/>
</dbReference>
<evidence type="ECO:0000256" key="2">
    <source>
        <dbReference type="ARBA" id="ARBA00005988"/>
    </source>
</evidence>
<dbReference type="InterPro" id="IPR000834">
    <property type="entry name" value="Peptidase_M14"/>
</dbReference>
<dbReference type="Gene3D" id="3.40.630.10">
    <property type="entry name" value="Zn peptidases"/>
    <property type="match status" value="1"/>
</dbReference>
<comment type="cofactor">
    <cofactor evidence="1">
        <name>Zn(2+)</name>
        <dbReference type="ChEBI" id="CHEBI:29105"/>
    </cofactor>
</comment>
<dbReference type="GO" id="GO:0008270">
    <property type="term" value="F:zinc ion binding"/>
    <property type="evidence" value="ECO:0007669"/>
    <property type="project" value="InterPro"/>
</dbReference>
<dbReference type="OrthoDB" id="9811296at2"/>
<accession>A0A2S9XQP5</accession>
<sequence>MRAYKTIFSSSISPTTEQRLQSRLLALPGLILALGGCIGEEPVNVDAGPDEAANADPDQLDPSPPGVTLLVHVEYQTEEKLNWLVSEFDALEHADRKQGYVAMLVEPAEYEHLLDEGFAVEIQETPTEQLAEALSGFRSISGYACYRTVEETATDMATLASDYTDLVELVDMGDSWDKVTGGGPAGYDLAGMVVTNENIAGPKPRFFLMGSIHAREYATAELAIRFAEEMITGYGTDPDATWLLDNFELHVLPHTNPDGRKIAEQGYTQRKNRNTSSGNCSNPPTSSSQHGVDLNRNSSFKFGGAGTSSKACNLTYRRTSTSEPETQGLQSYMSSIFADQRGPGDADAAPSDTTGIMISLHSYSPLVLFPWSWSAAGAPNLTQLRTLARKFGYHTGYPVCQAPVCLYAASGTTDDWAYGTLGIAAYTFEVGTSFFQSCASFESTIVPDNIAALREAFKAARRPYQTPAGPDAVSVAVSSSPVTAGAVVSLTATVDDTRYDSNGWGSEASQNIAAARYTINQASWSGATTTAMTASDGVFNATSEGVTTSIDTTGWTVGRYLLMVEGQDAAGNWGAPSAVFLDIQ</sequence>
<dbReference type="GO" id="GO:0005615">
    <property type="term" value="C:extracellular space"/>
    <property type="evidence" value="ECO:0007669"/>
    <property type="project" value="TreeGrafter"/>
</dbReference>
<dbReference type="PROSITE" id="PS00133">
    <property type="entry name" value="CARBOXYPEPT_ZN_2"/>
    <property type="match status" value="1"/>
</dbReference>
<dbReference type="PROSITE" id="PS52035">
    <property type="entry name" value="PEPTIDASE_M14"/>
    <property type="match status" value="1"/>
</dbReference>
<dbReference type="GO" id="GO:0004181">
    <property type="term" value="F:metallocarboxypeptidase activity"/>
    <property type="evidence" value="ECO:0007669"/>
    <property type="project" value="InterPro"/>
</dbReference>
<keyword evidence="8" id="KW-0378">Hydrolase</keyword>
<keyword evidence="8" id="KW-0121">Carboxypeptidase</keyword>
<evidence type="ECO:0000256" key="3">
    <source>
        <dbReference type="ARBA" id="ARBA00022723"/>
    </source>
</evidence>
<proteinExistence type="inferred from homology"/>
<dbReference type="PANTHER" id="PTHR11705:SF119">
    <property type="entry name" value="OS02G0119300 PROTEIN"/>
    <property type="match status" value="1"/>
</dbReference>
<dbReference type="EC" id="3.4.17.18" evidence="8"/>
<evidence type="ECO:0000256" key="6">
    <source>
        <dbReference type="SAM" id="MobiDB-lite"/>
    </source>
</evidence>
<dbReference type="SMART" id="SM00631">
    <property type="entry name" value="Zn_pept"/>
    <property type="match status" value="1"/>
</dbReference>
<keyword evidence="3" id="KW-0479">Metal-binding</keyword>
<comment type="caution">
    <text evidence="8">The sequence shown here is derived from an EMBL/GenBank/DDBJ whole genome shotgun (WGS) entry which is preliminary data.</text>
</comment>
<evidence type="ECO:0000256" key="1">
    <source>
        <dbReference type="ARBA" id="ARBA00001947"/>
    </source>
</evidence>
<dbReference type="SUPFAM" id="SSF53187">
    <property type="entry name" value="Zn-dependent exopeptidases"/>
    <property type="match status" value="1"/>
</dbReference>
<dbReference type="AlphaFoldDB" id="A0A2S9XQP5"/>
<feature type="region of interest" description="Disordered" evidence="6">
    <location>
        <begin position="270"/>
        <end position="301"/>
    </location>
</feature>
<protein>
    <submittedName>
        <fullName evidence="8">Carboxypeptidase T</fullName>
        <ecNumber evidence="8">3.4.17.18</ecNumber>
    </submittedName>
</protein>
<dbReference type="PANTHER" id="PTHR11705">
    <property type="entry name" value="PROTEASE FAMILY M14 CARBOXYPEPTIDASE A,B"/>
    <property type="match status" value="1"/>
</dbReference>
<dbReference type="Pfam" id="PF00246">
    <property type="entry name" value="Peptidase_M14"/>
    <property type="match status" value="1"/>
</dbReference>
<keyword evidence="8" id="KW-0645">Protease</keyword>